<evidence type="ECO:0000313" key="3">
    <source>
        <dbReference type="EMBL" id="RKP11495.1"/>
    </source>
</evidence>
<sequence length="853" mass="97717">MVRDLDAHYRKALAKDRCPYSFLYASYSYDWSGYKVFIMAAKFLAVVVVVVVSKDNCLLRHHPRHIIEAIRQGLLIFLTSIFLLVHWRFSPYLTREENLSQTWSRGTQVFTSILLLPYVLGHGTSVIPILLIVSTSLAGVIIAYYILRGMNLPRVWFKRIFRRLSYEESLFSSPYLRGDEGHEKVKGAGEETREEGEMRRRVRHRVWQESWAALILCLRELRLPRDLQKEGQLPFLESPSGRAPYLLAFEGTVAERFLENARILRHIGLRAYLRALQEDGKGSGQGEREARLRERVMDEIVGPDVYYRAPFLAMAEDEEEEGRNHGSRSMKGRTRGGPESSGPASAGGVTLSTITVAGSEVGGGAPAPQPILSRLFCLPSWKGRKGARRRALKSFWGKAYVIPFPWCVVIVYDEDAEVMCTLSDPEALESLLRENRRREVEEERVVRRKLRALDNQIIRLPSTVTSADKEEVWAKLRIWRISASTWQGQNMNAGFQLRLILDPSSFGPRSSGDIRGMEEGEGIGAEGSGTLLEPEKPTSPRDKSSSPAPPYPEAEVSSSNPQEGEQGMGRWKKRNLLKMWYKEKEMILNVTEYGLPPFGRYNSTPQIEAIFAANEAIIDRELVRVYQDISYYRAHWKDEARRKRSTLSYTFTPGIYGNEGIDRAQLVRYLESTEWAESSLEEPGQKRRGRKRGGTRAFTAVGGDPALSGGRDKTPPGIEEGSGPAGGGPMQNLVRHRPWETEALFGRMEWIRTSALHRTWYVVWDEVWRYNWSDIPSLRRYPQHFSPYYPTSLCYRPMSRRRLEAYLGDHHVPGWRQRYLGMAHWGYVHSGFLNRLYSLLHTAWMAEWKEKEE</sequence>
<dbReference type="OrthoDB" id="10261361at2759"/>
<protein>
    <submittedName>
        <fullName evidence="3">Uncharacterized protein</fullName>
    </submittedName>
</protein>
<dbReference type="EMBL" id="KZ988862">
    <property type="protein sequence ID" value="RKP11495.1"/>
    <property type="molecule type" value="Genomic_DNA"/>
</dbReference>
<proteinExistence type="predicted"/>
<feature type="compositionally biased region" description="Low complexity" evidence="1">
    <location>
        <begin position="337"/>
        <end position="348"/>
    </location>
</feature>
<accession>A0A4P9XYJ0</accession>
<feature type="transmembrane region" description="Helical" evidence="2">
    <location>
        <begin position="126"/>
        <end position="147"/>
    </location>
</feature>
<dbReference type="Proteomes" id="UP000267251">
    <property type="component" value="Unassembled WGS sequence"/>
</dbReference>
<feature type="region of interest" description="Disordered" evidence="1">
    <location>
        <begin position="680"/>
        <end position="731"/>
    </location>
</feature>
<feature type="transmembrane region" description="Helical" evidence="2">
    <location>
        <begin position="31"/>
        <end position="52"/>
    </location>
</feature>
<feature type="region of interest" description="Disordered" evidence="1">
    <location>
        <begin position="317"/>
        <end position="348"/>
    </location>
</feature>
<dbReference type="AlphaFoldDB" id="A0A4P9XYJ0"/>
<name>A0A4P9XYJ0_9FUNG</name>
<evidence type="ECO:0000313" key="4">
    <source>
        <dbReference type="Proteomes" id="UP000267251"/>
    </source>
</evidence>
<keyword evidence="2" id="KW-0812">Transmembrane</keyword>
<evidence type="ECO:0000256" key="2">
    <source>
        <dbReference type="SAM" id="Phobius"/>
    </source>
</evidence>
<keyword evidence="2" id="KW-1133">Transmembrane helix</keyword>
<organism evidence="3 4">
    <name type="scientific">Piptocephalis cylindrospora</name>
    <dbReference type="NCBI Taxonomy" id="1907219"/>
    <lineage>
        <taxon>Eukaryota</taxon>
        <taxon>Fungi</taxon>
        <taxon>Fungi incertae sedis</taxon>
        <taxon>Zoopagomycota</taxon>
        <taxon>Zoopagomycotina</taxon>
        <taxon>Zoopagomycetes</taxon>
        <taxon>Zoopagales</taxon>
        <taxon>Piptocephalidaceae</taxon>
        <taxon>Piptocephalis</taxon>
    </lineage>
</organism>
<feature type="transmembrane region" description="Helical" evidence="2">
    <location>
        <begin position="73"/>
        <end position="89"/>
    </location>
</feature>
<keyword evidence="2" id="KW-0472">Membrane</keyword>
<feature type="compositionally biased region" description="Basic residues" evidence="1">
    <location>
        <begin position="325"/>
        <end position="334"/>
    </location>
</feature>
<feature type="non-terminal residue" evidence="3">
    <location>
        <position position="853"/>
    </location>
</feature>
<feature type="transmembrane region" description="Helical" evidence="2">
    <location>
        <begin position="395"/>
        <end position="412"/>
    </location>
</feature>
<reference evidence="4" key="1">
    <citation type="journal article" date="2018" name="Nat. Microbiol.">
        <title>Leveraging single-cell genomics to expand the fungal tree of life.</title>
        <authorList>
            <person name="Ahrendt S.R."/>
            <person name="Quandt C.A."/>
            <person name="Ciobanu D."/>
            <person name="Clum A."/>
            <person name="Salamov A."/>
            <person name="Andreopoulos B."/>
            <person name="Cheng J.F."/>
            <person name="Woyke T."/>
            <person name="Pelin A."/>
            <person name="Henrissat B."/>
            <person name="Reynolds N.K."/>
            <person name="Benny G.L."/>
            <person name="Smith M.E."/>
            <person name="James T.Y."/>
            <person name="Grigoriev I.V."/>
        </authorList>
    </citation>
    <scope>NUCLEOTIDE SEQUENCE [LARGE SCALE GENOMIC DNA]</scope>
</reference>
<evidence type="ECO:0000256" key="1">
    <source>
        <dbReference type="SAM" id="MobiDB-lite"/>
    </source>
</evidence>
<keyword evidence="4" id="KW-1185">Reference proteome</keyword>
<gene>
    <name evidence="3" type="ORF">BJ684DRAFT_21931</name>
</gene>
<feature type="compositionally biased region" description="Basic and acidic residues" evidence="1">
    <location>
        <begin position="533"/>
        <end position="544"/>
    </location>
</feature>
<feature type="region of interest" description="Disordered" evidence="1">
    <location>
        <begin position="509"/>
        <end position="568"/>
    </location>
</feature>